<comment type="caution">
    <text evidence="1">The sequence shown here is derived from an EMBL/GenBank/DDBJ whole genome shotgun (WGS) entry which is preliminary data.</text>
</comment>
<accession>A0A7J9S9F2</accession>
<gene>
    <name evidence="1" type="ORF">HNP92_001827</name>
</gene>
<dbReference type="EMBL" id="JACHEC010000004">
    <property type="protein sequence ID" value="MBB6402504.1"/>
    <property type="molecule type" value="Genomic_DNA"/>
</dbReference>
<evidence type="ECO:0000313" key="1">
    <source>
        <dbReference type="EMBL" id="MBB6402504.1"/>
    </source>
</evidence>
<evidence type="ECO:0000313" key="2">
    <source>
        <dbReference type="Proteomes" id="UP000536195"/>
    </source>
</evidence>
<organism evidence="1 2">
    <name type="scientific">Methanococcus maripaludis</name>
    <name type="common">Methanococcus deltae</name>
    <dbReference type="NCBI Taxonomy" id="39152"/>
    <lineage>
        <taxon>Archaea</taxon>
        <taxon>Methanobacteriati</taxon>
        <taxon>Methanobacteriota</taxon>
        <taxon>Methanomada group</taxon>
        <taxon>Methanococci</taxon>
        <taxon>Methanococcales</taxon>
        <taxon>Methanococcaceae</taxon>
        <taxon>Methanococcus</taxon>
    </lineage>
</organism>
<dbReference type="AlphaFoldDB" id="A0A7J9S9F2"/>
<dbReference type="Proteomes" id="UP000536195">
    <property type="component" value="Unassembled WGS sequence"/>
</dbReference>
<protein>
    <submittedName>
        <fullName evidence="1">Uncharacterized protein</fullName>
    </submittedName>
</protein>
<sequence>MNSTISTELTKRIISAMDAYVYTNGNWNERINCCKSYVELIVLLKSELIHHPMTELGSLRPVVLSYIVDFIDWDTVAEHVVKQYIEETGTPLPFEMSQ</sequence>
<reference evidence="1 2" key="1">
    <citation type="submission" date="2020-08" db="EMBL/GenBank/DDBJ databases">
        <title>Genomic Encyclopedia of Type Strains, Phase IV (KMG-V): Genome sequencing to study the core and pangenomes of soil and plant-associated prokaryotes.</title>
        <authorList>
            <person name="Whitman W."/>
        </authorList>
    </citation>
    <scope>NUCLEOTIDE SEQUENCE [LARGE SCALE GENOMIC DNA]</scope>
    <source>
        <strain evidence="1 2">C11</strain>
    </source>
</reference>
<dbReference type="RefSeq" id="WP_184230929.1">
    <property type="nucleotide sequence ID" value="NZ_JACHEC010000004.1"/>
</dbReference>
<proteinExistence type="predicted"/>
<name>A0A7J9S9F2_METMI</name>